<feature type="region of interest" description="Disordered" evidence="3">
    <location>
        <begin position="39"/>
        <end position="121"/>
    </location>
</feature>
<dbReference type="PANTHER" id="PTHR34597">
    <property type="entry name" value="SLR1661 PROTEIN"/>
    <property type="match status" value="1"/>
</dbReference>
<evidence type="ECO:0000313" key="7">
    <source>
        <dbReference type="Proteomes" id="UP000658514"/>
    </source>
</evidence>
<dbReference type="Gene3D" id="2.40.160.50">
    <property type="entry name" value="membrane protein fhac: a member of the omp85/tpsb transporter family"/>
    <property type="match status" value="1"/>
</dbReference>
<dbReference type="PANTHER" id="PTHR34597:SF3">
    <property type="entry name" value="OUTER MEMBRANE TRANSPORTER CDIB"/>
    <property type="match status" value="1"/>
</dbReference>
<dbReference type="RefSeq" id="WP_190549363.1">
    <property type="nucleotide sequence ID" value="NZ_CAWPNO010000100.1"/>
</dbReference>
<evidence type="ECO:0000259" key="4">
    <source>
        <dbReference type="Pfam" id="PF01103"/>
    </source>
</evidence>
<accession>A0ABR8AIQ4</accession>
<feature type="domain" description="Polypeptide-transport-associated ShlB-type" evidence="5">
    <location>
        <begin position="150"/>
        <end position="205"/>
    </location>
</feature>
<dbReference type="InterPro" id="IPR000184">
    <property type="entry name" value="Bac_surfAg_D15"/>
</dbReference>
<evidence type="ECO:0000313" key="6">
    <source>
        <dbReference type="EMBL" id="MBD2199639.1"/>
    </source>
</evidence>
<comment type="caution">
    <text evidence="6">The sequence shown here is derived from an EMBL/GenBank/DDBJ whole genome shotgun (WGS) entry which is preliminary data.</text>
</comment>
<keyword evidence="2" id="KW-0472">Membrane</keyword>
<dbReference type="InterPro" id="IPR013686">
    <property type="entry name" value="Polypept-transport_assoc_ShlB"/>
</dbReference>
<evidence type="ECO:0000256" key="3">
    <source>
        <dbReference type="SAM" id="MobiDB-lite"/>
    </source>
</evidence>
<dbReference type="Pfam" id="PF01103">
    <property type="entry name" value="Omp85"/>
    <property type="match status" value="1"/>
</dbReference>
<protein>
    <submittedName>
        <fullName evidence="6">ShlB/FhaC/HecB family hemolysin secretion/activation protein</fullName>
    </submittedName>
</protein>
<name>A0ABR8AIQ4_9CYAN</name>
<dbReference type="Proteomes" id="UP000658514">
    <property type="component" value="Unassembled WGS sequence"/>
</dbReference>
<dbReference type="InterPro" id="IPR051544">
    <property type="entry name" value="TPS_OM_transporter"/>
</dbReference>
<comment type="subcellular location">
    <subcellularLocation>
        <location evidence="1">Membrane</location>
    </subcellularLocation>
</comment>
<feature type="compositionally biased region" description="Pro residues" evidence="3">
    <location>
        <begin position="40"/>
        <end position="50"/>
    </location>
</feature>
<dbReference type="Gene3D" id="3.10.20.310">
    <property type="entry name" value="membrane protein fhac"/>
    <property type="match status" value="1"/>
</dbReference>
<feature type="domain" description="Bacterial surface antigen (D15)" evidence="4">
    <location>
        <begin position="335"/>
        <end position="672"/>
    </location>
</feature>
<keyword evidence="7" id="KW-1185">Reference proteome</keyword>
<sequence length="691" mass="75180">MHLQNSHWRNRFRCLLQLCPIILTNSLTIESALANTPNLLPLPQPEPITAPKPLTHLPQVPQPSLLPTPTLEEVLPGSAFSPNSAISEQLDAKKTEKQPTFNDSLPLPTPEQSPSLPNTPKAAVCSKTISAEESGTTLDAFTVEEFFFVVNHPVFTPAELKSFTKGYLNKALSQEQLMQVAAEITKQYAARGYSTSSAVVCISSQTKQQEKTAAIIRVIEGELERIDVKSPPANKEYTESSRVRLNPNYVRSRLALAASKPLNVNKLQAAVQLLQQDPLIESANFRLLPGSSPGKSILEVEVKQAKSFSVSLSNDISGFSNLGTSQQQIVLTEANLLGIGDSLSLGYSGTEGTHNWNVNYTLPLNARNGTLSFTYNQSQAEGISALNGFVPSPVQSVNEETLAASSINSSLDSLQVSGNASNQESTLSTYELTLRQPIIRRITEENLGNREKQPTYEELALGLTAFVGESPTISSLLPLSLSSLSNDSGMTRTFALRFFQEFKKHNAQDSIELRSQFSFGFNSFSSTSNEPLALVNSVPATFVSWQGQAQWTRILAKDTLLLVRANAQLAYQTLVPSEQFILGGKGGYLQDSLLADNGIFASAEVQLPVMAVFRGKGLIQVIPFVDFGTGWNSSGQTNPSPNTMASVGLGLQWQQDRFTARLDWGIPLISVNSPYGTGLENALYFSVQYNP</sequence>
<reference evidence="6 7" key="1">
    <citation type="journal article" date="2020" name="ISME J.">
        <title>Comparative genomics reveals insights into cyanobacterial evolution and habitat adaptation.</title>
        <authorList>
            <person name="Chen M.Y."/>
            <person name="Teng W.K."/>
            <person name="Zhao L."/>
            <person name="Hu C.X."/>
            <person name="Zhou Y.K."/>
            <person name="Han B.P."/>
            <person name="Song L.R."/>
            <person name="Shu W.S."/>
        </authorList>
    </citation>
    <scope>NUCLEOTIDE SEQUENCE [LARGE SCALE GENOMIC DNA]</scope>
    <source>
        <strain evidence="6 7">FACHB-288</strain>
    </source>
</reference>
<evidence type="ECO:0000256" key="1">
    <source>
        <dbReference type="ARBA" id="ARBA00004370"/>
    </source>
</evidence>
<evidence type="ECO:0000256" key="2">
    <source>
        <dbReference type="ARBA" id="ARBA00023136"/>
    </source>
</evidence>
<proteinExistence type="predicted"/>
<feature type="compositionally biased region" description="Low complexity" evidence="3">
    <location>
        <begin position="67"/>
        <end position="76"/>
    </location>
</feature>
<organism evidence="6 7">
    <name type="scientific">Calothrix parietina FACHB-288</name>
    <dbReference type="NCBI Taxonomy" id="2692896"/>
    <lineage>
        <taxon>Bacteria</taxon>
        <taxon>Bacillati</taxon>
        <taxon>Cyanobacteriota</taxon>
        <taxon>Cyanophyceae</taxon>
        <taxon>Nostocales</taxon>
        <taxon>Calotrichaceae</taxon>
        <taxon>Calothrix</taxon>
    </lineage>
</organism>
<gene>
    <name evidence="6" type="ORF">H6G24_29905</name>
</gene>
<dbReference type="EMBL" id="JACJQH010000064">
    <property type="protein sequence ID" value="MBD2199639.1"/>
    <property type="molecule type" value="Genomic_DNA"/>
</dbReference>
<dbReference type="Pfam" id="PF08479">
    <property type="entry name" value="POTRA_2"/>
    <property type="match status" value="1"/>
</dbReference>
<evidence type="ECO:0000259" key="5">
    <source>
        <dbReference type="Pfam" id="PF08479"/>
    </source>
</evidence>